<reference evidence="2 3" key="1">
    <citation type="submission" date="2018-10" db="EMBL/GenBank/DDBJ databases">
        <title>Corynebacterium macginleyi genome sequencing and assembly of the type strain and two clinical samples.</title>
        <authorList>
            <person name="Bernier A.-M."/>
            <person name="Bernard K."/>
        </authorList>
    </citation>
    <scope>NUCLEOTIDE SEQUENCE [LARGE SCALE GENOMIC DNA]</scope>
    <source>
        <strain evidence="2 3">NML 120205</strain>
    </source>
</reference>
<evidence type="ECO:0000313" key="3">
    <source>
        <dbReference type="Proteomes" id="UP000270649"/>
    </source>
</evidence>
<gene>
    <name evidence="2" type="ORF">D9543_08490</name>
    <name evidence="1" type="ORF">GWO63_000035</name>
</gene>
<comment type="caution">
    <text evidence="2">The sequence shown here is derived from an EMBL/GenBank/DDBJ whole genome shotgun (WGS) entry which is preliminary data.</text>
</comment>
<dbReference type="InterPro" id="IPR054211">
    <property type="entry name" value="DUF6918"/>
</dbReference>
<accession>A0A3M0G014</accession>
<name>A0A3M0G014_9CORY</name>
<dbReference type="EMBL" id="REGC01000011">
    <property type="protein sequence ID" value="RMB58085.1"/>
    <property type="molecule type" value="Genomic_DNA"/>
</dbReference>
<dbReference type="RefSeq" id="WP_121911792.1">
    <property type="nucleotide sequence ID" value="NZ_CP068291.1"/>
</dbReference>
<evidence type="ECO:0000313" key="1">
    <source>
        <dbReference type="EMBL" id="MBM0242754.1"/>
    </source>
</evidence>
<proteinExistence type="predicted"/>
<sequence length="145" mass="15657">MVHLSTLMSGSTRTEFIAECADLVEKVASVQSGISGMAIKGGLAAAKKADANVVPKGLEQIIPDVLDALDPRWQDFADSGEDDFGAFLKPHQDKVSDEIMKIADKHVEKVNSAALRKPYNSLRGKATKILSPEVPAFGRIVQKHM</sequence>
<keyword evidence="4" id="KW-1185">Reference proteome</keyword>
<dbReference type="Proteomes" id="UP000270649">
    <property type="component" value="Unassembled WGS sequence"/>
</dbReference>
<dbReference type="OrthoDB" id="530636at2"/>
<evidence type="ECO:0000313" key="2">
    <source>
        <dbReference type="EMBL" id="RMB58085.1"/>
    </source>
</evidence>
<dbReference type="Pfam" id="PF21893">
    <property type="entry name" value="DUF6918"/>
    <property type="match status" value="1"/>
</dbReference>
<dbReference type="EMBL" id="JAACBX020000001">
    <property type="protein sequence ID" value="MBM0242754.1"/>
    <property type="molecule type" value="Genomic_DNA"/>
</dbReference>
<organism evidence="2 3">
    <name type="scientific">Corynebacterium macginleyi</name>
    <dbReference type="NCBI Taxonomy" id="38290"/>
    <lineage>
        <taxon>Bacteria</taxon>
        <taxon>Bacillati</taxon>
        <taxon>Actinomycetota</taxon>
        <taxon>Actinomycetes</taxon>
        <taxon>Mycobacteriales</taxon>
        <taxon>Corynebacteriaceae</taxon>
        <taxon>Corynebacterium</taxon>
    </lineage>
</organism>
<evidence type="ECO:0000313" key="4">
    <source>
        <dbReference type="Proteomes" id="UP001518680"/>
    </source>
</evidence>
<dbReference type="Proteomes" id="UP001518680">
    <property type="component" value="Unassembled WGS sequence"/>
</dbReference>
<protein>
    <submittedName>
        <fullName evidence="2">Uncharacterized protein</fullName>
    </submittedName>
</protein>
<dbReference type="AlphaFoldDB" id="A0A3M0G014"/>
<dbReference type="GeneID" id="92744990"/>
<reference evidence="1 4" key="2">
    <citation type="submission" date="2021-01" db="EMBL/GenBank/DDBJ databases">
        <title>Complete genome sequences of Corynebacterium macginleyi strains isolated from infectious keratitis.</title>
        <authorList>
            <person name="Sagerfors S."/>
            <person name="Poehlein A."/>
            <person name="Soderquist B."/>
            <person name="Bruggemann H."/>
        </authorList>
    </citation>
    <scope>NUCLEOTIDE SEQUENCE [LARGE SCALE GENOMIC DNA]</scope>
    <source>
        <strain evidence="1 4">12T220</strain>
    </source>
</reference>